<feature type="compositionally biased region" description="Polar residues" evidence="1">
    <location>
        <begin position="1"/>
        <end position="15"/>
    </location>
</feature>
<name>A0A3N4IWK5_9PEZI</name>
<evidence type="ECO:0000256" key="1">
    <source>
        <dbReference type="SAM" id="MobiDB-lite"/>
    </source>
</evidence>
<sequence>MYSTCLTDGQASKKSSVLLRPTGKHKLELEPYKSTPTDKVGRPKTSRVNASHPSRNERYERGAKKEKSGRKKLML</sequence>
<evidence type="ECO:0000313" key="2">
    <source>
        <dbReference type="EMBL" id="RPA90583.1"/>
    </source>
</evidence>
<feature type="region of interest" description="Disordered" evidence="1">
    <location>
        <begin position="1"/>
        <end position="75"/>
    </location>
</feature>
<gene>
    <name evidence="2" type="ORF">L873DRAFT_1820782</name>
</gene>
<proteinExistence type="predicted"/>
<reference evidence="2 3" key="1">
    <citation type="journal article" date="2018" name="Nat. Ecol. Evol.">
        <title>Pezizomycetes genomes reveal the molecular basis of ectomycorrhizal truffle lifestyle.</title>
        <authorList>
            <person name="Murat C."/>
            <person name="Payen T."/>
            <person name="Noel B."/>
            <person name="Kuo A."/>
            <person name="Morin E."/>
            <person name="Chen J."/>
            <person name="Kohler A."/>
            <person name="Krizsan K."/>
            <person name="Balestrini R."/>
            <person name="Da Silva C."/>
            <person name="Montanini B."/>
            <person name="Hainaut M."/>
            <person name="Levati E."/>
            <person name="Barry K.W."/>
            <person name="Belfiori B."/>
            <person name="Cichocki N."/>
            <person name="Clum A."/>
            <person name="Dockter R.B."/>
            <person name="Fauchery L."/>
            <person name="Guy J."/>
            <person name="Iotti M."/>
            <person name="Le Tacon F."/>
            <person name="Lindquist E.A."/>
            <person name="Lipzen A."/>
            <person name="Malagnac F."/>
            <person name="Mello A."/>
            <person name="Molinier V."/>
            <person name="Miyauchi S."/>
            <person name="Poulain J."/>
            <person name="Riccioni C."/>
            <person name="Rubini A."/>
            <person name="Sitrit Y."/>
            <person name="Splivallo R."/>
            <person name="Traeger S."/>
            <person name="Wang M."/>
            <person name="Zifcakova L."/>
            <person name="Wipf D."/>
            <person name="Zambonelli A."/>
            <person name="Paolocci F."/>
            <person name="Nowrousian M."/>
            <person name="Ottonello S."/>
            <person name="Baldrian P."/>
            <person name="Spatafora J.W."/>
            <person name="Henrissat B."/>
            <person name="Nagy L.G."/>
            <person name="Aury J.M."/>
            <person name="Wincker P."/>
            <person name="Grigoriev I.V."/>
            <person name="Bonfante P."/>
            <person name="Martin F.M."/>
        </authorList>
    </citation>
    <scope>NUCLEOTIDE SEQUENCE [LARGE SCALE GENOMIC DNA]</scope>
    <source>
        <strain evidence="2 3">120613-1</strain>
    </source>
</reference>
<dbReference type="AlphaFoldDB" id="A0A3N4IWK5"/>
<dbReference type="Proteomes" id="UP000276215">
    <property type="component" value="Unassembled WGS sequence"/>
</dbReference>
<feature type="compositionally biased region" description="Basic and acidic residues" evidence="1">
    <location>
        <begin position="54"/>
        <end position="66"/>
    </location>
</feature>
<dbReference type="EMBL" id="ML120519">
    <property type="protein sequence ID" value="RPA90583.1"/>
    <property type="molecule type" value="Genomic_DNA"/>
</dbReference>
<protein>
    <submittedName>
        <fullName evidence="2">Uncharacterized protein</fullName>
    </submittedName>
</protein>
<evidence type="ECO:0000313" key="3">
    <source>
        <dbReference type="Proteomes" id="UP000276215"/>
    </source>
</evidence>
<keyword evidence="3" id="KW-1185">Reference proteome</keyword>
<accession>A0A3N4IWK5</accession>
<organism evidence="2 3">
    <name type="scientific">Choiromyces venosus 120613-1</name>
    <dbReference type="NCBI Taxonomy" id="1336337"/>
    <lineage>
        <taxon>Eukaryota</taxon>
        <taxon>Fungi</taxon>
        <taxon>Dikarya</taxon>
        <taxon>Ascomycota</taxon>
        <taxon>Pezizomycotina</taxon>
        <taxon>Pezizomycetes</taxon>
        <taxon>Pezizales</taxon>
        <taxon>Tuberaceae</taxon>
        <taxon>Choiromyces</taxon>
    </lineage>
</organism>